<dbReference type="Pfam" id="PF01636">
    <property type="entry name" value="APH"/>
    <property type="match status" value="1"/>
</dbReference>
<proteinExistence type="predicted"/>
<sequence>MERGIITINKILSGIRWQEQSADSEALLARLEEAAITRMKGGLEAEVCRITLPDMKLVLKIWNRDSRPDVSIQYQVLEQVVRQGCAVSRSYAWGLDAEDHQVLLTSFDGMPVKKVNADSLTAIAANLLDVHKLQIDSSSSLKVPAYDFADYFFPAWAEQPEIRTLAQELAEQAKLTAHQLIHGDYHLGNILEASGTFTIIDWTNVQLGDPRYDIAWSILLFRVYLAERNASIYRSAFEAKSSYSPVELELFEALAALRWLQLHRTTGVPVQRNTLKAIRTLMRENRYVPDSLSESL</sequence>
<evidence type="ECO:0000313" key="3">
    <source>
        <dbReference type="Proteomes" id="UP001597448"/>
    </source>
</evidence>
<name>A0ABW5FD50_9BACL</name>
<evidence type="ECO:0000259" key="1">
    <source>
        <dbReference type="Pfam" id="PF01636"/>
    </source>
</evidence>
<dbReference type="SUPFAM" id="SSF56112">
    <property type="entry name" value="Protein kinase-like (PK-like)"/>
    <property type="match status" value="1"/>
</dbReference>
<reference evidence="3" key="1">
    <citation type="journal article" date="2019" name="Int. J. Syst. Evol. Microbiol.">
        <title>The Global Catalogue of Microorganisms (GCM) 10K type strain sequencing project: providing services to taxonomists for standard genome sequencing and annotation.</title>
        <authorList>
            <consortium name="The Broad Institute Genomics Platform"/>
            <consortium name="The Broad Institute Genome Sequencing Center for Infectious Disease"/>
            <person name="Wu L."/>
            <person name="Ma J."/>
        </authorList>
    </citation>
    <scope>NUCLEOTIDE SEQUENCE [LARGE SCALE GENOMIC DNA]</scope>
    <source>
        <strain evidence="3">CCM 8725</strain>
    </source>
</reference>
<dbReference type="Proteomes" id="UP001597448">
    <property type="component" value="Unassembled WGS sequence"/>
</dbReference>
<evidence type="ECO:0000313" key="2">
    <source>
        <dbReference type="EMBL" id="MFD2412816.1"/>
    </source>
</evidence>
<feature type="domain" description="Aminoglycoside phosphotransferase" evidence="1">
    <location>
        <begin position="36"/>
        <end position="221"/>
    </location>
</feature>
<organism evidence="2 3">
    <name type="scientific">Paenibacillus rhizoplanae</name>
    <dbReference type="NCBI Taxonomy" id="1917181"/>
    <lineage>
        <taxon>Bacteria</taxon>
        <taxon>Bacillati</taxon>
        <taxon>Bacillota</taxon>
        <taxon>Bacilli</taxon>
        <taxon>Bacillales</taxon>
        <taxon>Paenibacillaceae</taxon>
        <taxon>Paenibacillus</taxon>
    </lineage>
</organism>
<dbReference type="InterPro" id="IPR002575">
    <property type="entry name" value="Aminoglycoside_PTrfase"/>
</dbReference>
<dbReference type="InterPro" id="IPR011009">
    <property type="entry name" value="Kinase-like_dom_sf"/>
</dbReference>
<accession>A0ABW5FD50</accession>
<gene>
    <name evidence="2" type="ORF">ACFSX3_23310</name>
</gene>
<protein>
    <submittedName>
        <fullName evidence="2">Phosphotransferase</fullName>
    </submittedName>
</protein>
<comment type="caution">
    <text evidence="2">The sequence shown here is derived from an EMBL/GenBank/DDBJ whole genome shotgun (WGS) entry which is preliminary data.</text>
</comment>
<keyword evidence="3" id="KW-1185">Reference proteome</keyword>
<dbReference type="Gene3D" id="3.90.1200.10">
    <property type="match status" value="1"/>
</dbReference>
<dbReference type="RefSeq" id="WP_379256392.1">
    <property type="nucleotide sequence ID" value="NZ_JBHSVQ010000001.1"/>
</dbReference>
<dbReference type="EMBL" id="JBHUKY010000051">
    <property type="protein sequence ID" value="MFD2412816.1"/>
    <property type="molecule type" value="Genomic_DNA"/>
</dbReference>